<dbReference type="InterPro" id="IPR003739">
    <property type="entry name" value="Lys_aminomutase/Glu_NH3_mut"/>
</dbReference>
<keyword evidence="3" id="KW-0949">S-adenosyl-L-methionine</keyword>
<evidence type="ECO:0000256" key="1">
    <source>
        <dbReference type="ARBA" id="ARBA00001933"/>
    </source>
</evidence>
<dbReference type="SFLD" id="SFLDS00029">
    <property type="entry name" value="Radical_SAM"/>
    <property type="match status" value="1"/>
</dbReference>
<dbReference type="GO" id="GO:0051539">
    <property type="term" value="F:4 iron, 4 sulfur cluster binding"/>
    <property type="evidence" value="ECO:0007669"/>
    <property type="project" value="UniProtKB-KW"/>
</dbReference>
<dbReference type="Gene3D" id="3.20.20.70">
    <property type="entry name" value="Aldolase class I"/>
    <property type="match status" value="1"/>
</dbReference>
<dbReference type="Proteomes" id="UP000284296">
    <property type="component" value="Unassembled WGS sequence"/>
</dbReference>
<name>A0A412Q2L9_9FIRM</name>
<evidence type="ECO:0000259" key="11">
    <source>
        <dbReference type="PROSITE" id="PS51918"/>
    </source>
</evidence>
<evidence type="ECO:0000256" key="3">
    <source>
        <dbReference type="ARBA" id="ARBA00022691"/>
    </source>
</evidence>
<feature type="modified residue" description="N6-(pyridoxal phosphate)lysine" evidence="10">
    <location>
        <position position="317"/>
    </location>
</feature>
<dbReference type="InterPro" id="IPR058240">
    <property type="entry name" value="rSAM_sf"/>
</dbReference>
<reference evidence="12 13" key="1">
    <citation type="submission" date="2018-08" db="EMBL/GenBank/DDBJ databases">
        <title>A genome reference for cultivated species of the human gut microbiota.</title>
        <authorList>
            <person name="Zou Y."/>
            <person name="Xue W."/>
            <person name="Luo G."/>
        </authorList>
    </citation>
    <scope>NUCLEOTIDE SEQUENCE [LARGE SCALE GENOMIC DNA]</scope>
    <source>
        <strain evidence="12 13">AF18-16LB</strain>
    </source>
</reference>
<dbReference type="RefSeq" id="WP_118004351.1">
    <property type="nucleotide sequence ID" value="NZ_QRXF01000017.1"/>
</dbReference>
<organism evidence="12 13">
    <name type="scientific">Agathobacter rectalis</name>
    <dbReference type="NCBI Taxonomy" id="39491"/>
    <lineage>
        <taxon>Bacteria</taxon>
        <taxon>Bacillati</taxon>
        <taxon>Bacillota</taxon>
        <taxon>Clostridia</taxon>
        <taxon>Lachnospirales</taxon>
        <taxon>Lachnospiraceae</taxon>
        <taxon>Agathobacter</taxon>
    </lineage>
</organism>
<feature type="binding site" evidence="9">
    <location>
        <position position="108"/>
    </location>
    <ligand>
        <name>[4Fe-4S] cluster</name>
        <dbReference type="ChEBI" id="CHEBI:49883"/>
        <note>4Fe-4S-S-AdoMet</note>
    </ligand>
</feature>
<dbReference type="EMBL" id="QRXG01000015">
    <property type="protein sequence ID" value="RGT80623.1"/>
    <property type="molecule type" value="Genomic_DNA"/>
</dbReference>
<evidence type="ECO:0000256" key="10">
    <source>
        <dbReference type="PIRSR" id="PIRSR603739-50"/>
    </source>
</evidence>
<comment type="caution">
    <text evidence="12">The sequence shown here is derived from an EMBL/GenBank/DDBJ whole genome shotgun (WGS) entry which is preliminary data.</text>
</comment>
<proteinExistence type="predicted"/>
<keyword evidence="2 9" id="KW-0004">4Fe-4S</keyword>
<accession>A0A412Q2L9</accession>
<dbReference type="GO" id="GO:0046872">
    <property type="term" value="F:metal ion binding"/>
    <property type="evidence" value="ECO:0007669"/>
    <property type="project" value="UniProtKB-KW"/>
</dbReference>
<dbReference type="CDD" id="cd01335">
    <property type="entry name" value="Radical_SAM"/>
    <property type="match status" value="1"/>
</dbReference>
<protein>
    <submittedName>
        <fullName evidence="12">KamA family radical SAM protein</fullName>
    </submittedName>
</protein>
<keyword evidence="7 9" id="KW-0411">Iron-sulfur</keyword>
<evidence type="ECO:0000256" key="5">
    <source>
        <dbReference type="ARBA" id="ARBA00022898"/>
    </source>
</evidence>
<evidence type="ECO:0000256" key="7">
    <source>
        <dbReference type="ARBA" id="ARBA00023014"/>
    </source>
</evidence>
<evidence type="ECO:0000313" key="13">
    <source>
        <dbReference type="Proteomes" id="UP000284296"/>
    </source>
</evidence>
<dbReference type="InterPro" id="IPR025895">
    <property type="entry name" value="LAM_C_dom"/>
</dbReference>
<dbReference type="Pfam" id="PF04055">
    <property type="entry name" value="Radical_SAM"/>
    <property type="match status" value="1"/>
</dbReference>
<feature type="binding site" evidence="9">
    <location>
        <position position="112"/>
    </location>
    <ligand>
        <name>[4Fe-4S] cluster</name>
        <dbReference type="ChEBI" id="CHEBI:49883"/>
        <note>4Fe-4S-S-AdoMet</note>
    </ligand>
</feature>
<gene>
    <name evidence="12" type="ORF">DWX06_09845</name>
</gene>
<feature type="domain" description="Radical SAM core" evidence="11">
    <location>
        <begin position="94"/>
        <end position="303"/>
    </location>
</feature>
<dbReference type="NCBIfam" id="TIGR00238">
    <property type="entry name" value="KamA family radical SAM protein"/>
    <property type="match status" value="1"/>
</dbReference>
<keyword evidence="8" id="KW-0413">Isomerase</keyword>
<evidence type="ECO:0000256" key="2">
    <source>
        <dbReference type="ARBA" id="ARBA00022485"/>
    </source>
</evidence>
<dbReference type="InterPro" id="IPR013785">
    <property type="entry name" value="Aldolase_TIM"/>
</dbReference>
<dbReference type="GO" id="GO:0016853">
    <property type="term" value="F:isomerase activity"/>
    <property type="evidence" value="ECO:0007669"/>
    <property type="project" value="UniProtKB-KW"/>
</dbReference>
<evidence type="ECO:0000256" key="8">
    <source>
        <dbReference type="ARBA" id="ARBA00023235"/>
    </source>
</evidence>
<evidence type="ECO:0000256" key="9">
    <source>
        <dbReference type="PIRSR" id="PIRSR004911-1"/>
    </source>
</evidence>
<dbReference type="PROSITE" id="PS51918">
    <property type="entry name" value="RADICAL_SAM"/>
    <property type="match status" value="1"/>
</dbReference>
<evidence type="ECO:0000313" key="12">
    <source>
        <dbReference type="EMBL" id="RGT80623.1"/>
    </source>
</evidence>
<feature type="binding site" evidence="9">
    <location>
        <position position="115"/>
    </location>
    <ligand>
        <name>[4Fe-4S] cluster</name>
        <dbReference type="ChEBI" id="CHEBI:49883"/>
        <note>4Fe-4S-S-AdoMet</note>
    </ligand>
</feature>
<dbReference type="SUPFAM" id="SSF102114">
    <property type="entry name" value="Radical SAM enzymes"/>
    <property type="match status" value="1"/>
</dbReference>
<dbReference type="PIRSF" id="PIRSF004911">
    <property type="entry name" value="DUF160"/>
    <property type="match status" value="1"/>
</dbReference>
<evidence type="ECO:0000256" key="6">
    <source>
        <dbReference type="ARBA" id="ARBA00023004"/>
    </source>
</evidence>
<dbReference type="InterPro" id="IPR007197">
    <property type="entry name" value="rSAM"/>
</dbReference>
<evidence type="ECO:0000256" key="4">
    <source>
        <dbReference type="ARBA" id="ARBA00022723"/>
    </source>
</evidence>
<keyword evidence="4 9" id="KW-0479">Metal-binding</keyword>
<sequence length="348" mass="41035">MKNKLWYDWKWQVQNSVTDIKQILNQKVTYNYNMRVTPYYMSLMKDDDNCPIRKQAIPSHKELEKNSINYEKYGIDITDSLCEKKYSPVSHLVHRYPDRVMIEVTNNCFMYCRFCTRKRLTKIDRKQNDLKSAYKYIRENENIRDVLLSGGDPLTLEDSQLEEIISTLKEIKHIEIIRIGTRAPVVMPMRITDELTDMLRKYHPIWINTHFNHPVEVTEQSQNACEKLINAGIPMGNQSVLLKEINDNVEVYKELCLKLVKMRVRPYYLYQCDIGEGLEHFRTNIKVGVNIIKELRQNITGFAIPAYVIDAPNGGGKITINPENIVEWTEDYVKLKNYLGDEYYYPEI</sequence>
<keyword evidence="5 10" id="KW-0663">Pyridoxal phosphate</keyword>
<dbReference type="SFLD" id="SFLDG01070">
    <property type="entry name" value="PLP-dependent"/>
    <property type="match status" value="1"/>
</dbReference>
<dbReference type="PANTHER" id="PTHR30538:SF1">
    <property type="entry name" value="L-LYSINE 2,3-AMINOMUTASE"/>
    <property type="match status" value="1"/>
</dbReference>
<keyword evidence="6" id="KW-0408">Iron</keyword>
<dbReference type="PANTHER" id="PTHR30538">
    <property type="entry name" value="LYSINE 2,3-AMINOMUTASE-RELATED"/>
    <property type="match status" value="1"/>
</dbReference>
<dbReference type="AlphaFoldDB" id="A0A412Q2L9"/>
<comment type="cofactor">
    <cofactor evidence="1 10">
        <name>pyridoxal 5'-phosphate</name>
        <dbReference type="ChEBI" id="CHEBI:597326"/>
    </cofactor>
</comment>
<dbReference type="Pfam" id="PF12544">
    <property type="entry name" value="LAM_C"/>
    <property type="match status" value="1"/>
</dbReference>